<dbReference type="InterPro" id="IPR009057">
    <property type="entry name" value="Homeodomain-like_sf"/>
</dbReference>
<dbReference type="PANTHER" id="PTHR30055:SF234">
    <property type="entry name" value="HTH-TYPE TRANSCRIPTIONAL REGULATOR BETI"/>
    <property type="match status" value="1"/>
</dbReference>
<evidence type="ECO:0000256" key="4">
    <source>
        <dbReference type="PROSITE-ProRule" id="PRU00335"/>
    </source>
</evidence>
<dbReference type="SUPFAM" id="SSF46689">
    <property type="entry name" value="Homeodomain-like"/>
    <property type="match status" value="1"/>
</dbReference>
<sequence>MQQKGAARQEGDATSAGGRRPYHAPRRAKAASETRAAILDAAARLFVERGYANVTVPEIAELAGTAVPTVYASTGGKGAILTTLIVDGLESSASQEALATLRGGEVPEELLAGAAHGTRLDNEQHHGIVRVLVGAAQADQYAADAFVRVSRESRDALAAVADRLSELKALRSGLTPDRATDILWFYLGHPSWHELVVERGWSWETAEHWLTERVTVALLPA</sequence>
<keyword evidence="1" id="KW-0805">Transcription regulation</keyword>
<feature type="domain" description="HTH tetR-type" evidence="6">
    <location>
        <begin position="32"/>
        <end position="92"/>
    </location>
</feature>
<name>A0ABP9B2B0_9ACTN</name>
<dbReference type="InterPro" id="IPR050109">
    <property type="entry name" value="HTH-type_TetR-like_transc_reg"/>
</dbReference>
<comment type="caution">
    <text evidence="7">The sequence shown here is derived from an EMBL/GenBank/DDBJ whole genome shotgun (WGS) entry which is preliminary data.</text>
</comment>
<evidence type="ECO:0000313" key="7">
    <source>
        <dbReference type="EMBL" id="GAA4788270.1"/>
    </source>
</evidence>
<dbReference type="Gene3D" id="1.10.10.60">
    <property type="entry name" value="Homeodomain-like"/>
    <property type="match status" value="1"/>
</dbReference>
<dbReference type="EMBL" id="BAABIG010000010">
    <property type="protein sequence ID" value="GAA4788270.1"/>
    <property type="molecule type" value="Genomic_DNA"/>
</dbReference>
<dbReference type="Pfam" id="PF00440">
    <property type="entry name" value="TetR_N"/>
    <property type="match status" value="1"/>
</dbReference>
<dbReference type="InterPro" id="IPR001647">
    <property type="entry name" value="HTH_TetR"/>
</dbReference>
<protein>
    <submittedName>
        <fullName evidence="7">TetR/AcrR family transcriptional regulator</fullName>
    </submittedName>
</protein>
<dbReference type="PROSITE" id="PS50977">
    <property type="entry name" value="HTH_TETR_2"/>
    <property type="match status" value="1"/>
</dbReference>
<evidence type="ECO:0000313" key="8">
    <source>
        <dbReference type="Proteomes" id="UP001501265"/>
    </source>
</evidence>
<dbReference type="RefSeq" id="WP_345617750.1">
    <property type="nucleotide sequence ID" value="NZ_BAABIG010000010.1"/>
</dbReference>
<feature type="compositionally biased region" description="Basic residues" evidence="5">
    <location>
        <begin position="20"/>
        <end position="29"/>
    </location>
</feature>
<dbReference type="PANTHER" id="PTHR30055">
    <property type="entry name" value="HTH-TYPE TRANSCRIPTIONAL REGULATOR RUTR"/>
    <property type="match status" value="1"/>
</dbReference>
<evidence type="ECO:0000256" key="2">
    <source>
        <dbReference type="ARBA" id="ARBA00023125"/>
    </source>
</evidence>
<keyword evidence="3" id="KW-0804">Transcription</keyword>
<organism evidence="7 8">
    <name type="scientific">Streptomyces ziwulingensis</name>
    <dbReference type="NCBI Taxonomy" id="1045501"/>
    <lineage>
        <taxon>Bacteria</taxon>
        <taxon>Bacillati</taxon>
        <taxon>Actinomycetota</taxon>
        <taxon>Actinomycetes</taxon>
        <taxon>Kitasatosporales</taxon>
        <taxon>Streptomycetaceae</taxon>
        <taxon>Streptomyces</taxon>
    </lineage>
</organism>
<feature type="DNA-binding region" description="H-T-H motif" evidence="4">
    <location>
        <begin position="55"/>
        <end position="74"/>
    </location>
</feature>
<accession>A0ABP9B2B0</accession>
<evidence type="ECO:0000256" key="1">
    <source>
        <dbReference type="ARBA" id="ARBA00023015"/>
    </source>
</evidence>
<evidence type="ECO:0000256" key="5">
    <source>
        <dbReference type="SAM" id="MobiDB-lite"/>
    </source>
</evidence>
<keyword evidence="2 4" id="KW-0238">DNA-binding</keyword>
<feature type="region of interest" description="Disordered" evidence="5">
    <location>
        <begin position="1"/>
        <end position="30"/>
    </location>
</feature>
<evidence type="ECO:0000259" key="6">
    <source>
        <dbReference type="PROSITE" id="PS50977"/>
    </source>
</evidence>
<gene>
    <name evidence="7" type="ORF">GCM10023220_10920</name>
</gene>
<evidence type="ECO:0000256" key="3">
    <source>
        <dbReference type="ARBA" id="ARBA00023163"/>
    </source>
</evidence>
<dbReference type="Proteomes" id="UP001501265">
    <property type="component" value="Unassembled WGS sequence"/>
</dbReference>
<reference evidence="8" key="1">
    <citation type="journal article" date="2019" name="Int. J. Syst. Evol. Microbiol.">
        <title>The Global Catalogue of Microorganisms (GCM) 10K type strain sequencing project: providing services to taxonomists for standard genome sequencing and annotation.</title>
        <authorList>
            <consortium name="The Broad Institute Genomics Platform"/>
            <consortium name="The Broad Institute Genome Sequencing Center for Infectious Disease"/>
            <person name="Wu L."/>
            <person name="Ma J."/>
        </authorList>
    </citation>
    <scope>NUCLEOTIDE SEQUENCE [LARGE SCALE GENOMIC DNA]</scope>
    <source>
        <strain evidence="8">JCM 18081</strain>
    </source>
</reference>
<dbReference type="Gene3D" id="1.10.357.10">
    <property type="entry name" value="Tetracycline Repressor, domain 2"/>
    <property type="match status" value="1"/>
</dbReference>
<keyword evidence="8" id="KW-1185">Reference proteome</keyword>
<proteinExistence type="predicted"/>
<dbReference type="PRINTS" id="PR00455">
    <property type="entry name" value="HTHTETR"/>
</dbReference>